<dbReference type="EMBL" id="MQWB01000001">
    <property type="protein sequence ID" value="OZC04471.1"/>
    <property type="molecule type" value="Genomic_DNA"/>
</dbReference>
<gene>
    <name evidence="1" type="ORF">BSZ36_16695</name>
</gene>
<comment type="caution">
    <text evidence="1">The sequence shown here is derived from an EMBL/GenBank/DDBJ whole genome shotgun (WGS) entry which is preliminary data.</text>
</comment>
<keyword evidence="2" id="KW-1185">Reference proteome</keyword>
<sequence>MEAPPSTSFPNPRPPYRLELLPVVPPYYRRARESEVHRGELVYYGPAPSYYGIGEVVAETEQHVLVNFRGTGMFGVHEEALARRYVLPIPDDRAELL</sequence>
<evidence type="ECO:0000313" key="2">
    <source>
        <dbReference type="Proteomes" id="UP000216446"/>
    </source>
</evidence>
<accession>A0A259U3D2</accession>
<proteinExistence type="predicted"/>
<organism evidence="1 2">
    <name type="scientific">Rubricoccus marinus</name>
    <dbReference type="NCBI Taxonomy" id="716817"/>
    <lineage>
        <taxon>Bacteria</taxon>
        <taxon>Pseudomonadati</taxon>
        <taxon>Rhodothermota</taxon>
        <taxon>Rhodothermia</taxon>
        <taxon>Rhodothermales</taxon>
        <taxon>Rubricoccaceae</taxon>
        <taxon>Rubricoccus</taxon>
    </lineage>
</organism>
<name>A0A259U3D2_9BACT</name>
<reference evidence="1 2" key="1">
    <citation type="submission" date="2016-11" db="EMBL/GenBank/DDBJ databases">
        <title>Study of marine rhodopsin-containing bacteria.</title>
        <authorList>
            <person name="Yoshizawa S."/>
            <person name="Kumagai Y."/>
            <person name="Kogure K."/>
        </authorList>
    </citation>
    <scope>NUCLEOTIDE SEQUENCE [LARGE SCALE GENOMIC DNA]</scope>
    <source>
        <strain evidence="1 2">SG-29</strain>
    </source>
</reference>
<dbReference type="OrthoDB" id="1494186at2"/>
<evidence type="ECO:0008006" key="3">
    <source>
        <dbReference type="Google" id="ProtNLM"/>
    </source>
</evidence>
<evidence type="ECO:0000313" key="1">
    <source>
        <dbReference type="EMBL" id="OZC04471.1"/>
    </source>
</evidence>
<dbReference type="RefSeq" id="WP_094550978.1">
    <property type="nucleotide sequence ID" value="NZ_MQWB01000001.1"/>
</dbReference>
<dbReference type="Proteomes" id="UP000216446">
    <property type="component" value="Unassembled WGS sequence"/>
</dbReference>
<dbReference type="AlphaFoldDB" id="A0A259U3D2"/>
<dbReference type="InParanoid" id="A0A259U3D2"/>
<protein>
    <recommendedName>
        <fullName evidence="3">DUF3553 domain-containing protein</fullName>
    </recommendedName>
</protein>